<keyword evidence="3" id="KW-1185">Reference proteome</keyword>
<dbReference type="PANTHER" id="PTHR43798">
    <property type="entry name" value="MONOACYLGLYCEROL LIPASE"/>
    <property type="match status" value="1"/>
</dbReference>
<sequence length="267" mass="28577">MRVGTPLGELGVTIVGAGYPAVLWHSVLVDSAQWCRIQNVLGSHRTLLMIDGPGHGVSDRPTRRFGLRDCADAALAVLDALGVHRADWVGNAWGGRVGTVFAADHPERVRSLTTFSAPPHRLPRAWRLAASALTVPYRALGAVGPITEAAMSALLGERARRHDFDAAMVASRAFLAGDRIGIARAARSVLLRAEDITDLLPRVVAPTLVVAGGSDPTFTADDAERAAALMPDARVEVVPSVFRLAPLERPQETAKLLLEHWDATSWS</sequence>
<accession>A0A2M8WRR7</accession>
<dbReference type="PANTHER" id="PTHR43798:SF33">
    <property type="entry name" value="HYDROLASE, PUTATIVE (AFU_ORTHOLOGUE AFUA_2G14860)-RELATED"/>
    <property type="match status" value="1"/>
</dbReference>
<name>A0A2M8WRR7_9MICO</name>
<evidence type="ECO:0000313" key="2">
    <source>
        <dbReference type="EMBL" id="PJI93635.1"/>
    </source>
</evidence>
<dbReference type="AlphaFoldDB" id="A0A2M8WRR7"/>
<dbReference type="OrthoDB" id="3396704at2"/>
<reference evidence="2 3" key="1">
    <citation type="submission" date="2017-11" db="EMBL/GenBank/DDBJ databases">
        <title>Genomic Encyclopedia of Archaeal and Bacterial Type Strains, Phase II (KMG-II): From Individual Species to Whole Genera.</title>
        <authorList>
            <person name="Goeker M."/>
        </authorList>
    </citation>
    <scope>NUCLEOTIDE SEQUENCE [LARGE SCALE GENOMIC DNA]</scope>
    <source>
        <strain evidence="2 3">DSM 22413</strain>
    </source>
</reference>
<dbReference type="EMBL" id="PGTZ01000007">
    <property type="protein sequence ID" value="PJI93635.1"/>
    <property type="molecule type" value="Genomic_DNA"/>
</dbReference>
<dbReference type="InterPro" id="IPR000073">
    <property type="entry name" value="AB_hydrolase_1"/>
</dbReference>
<feature type="domain" description="AB hydrolase-1" evidence="1">
    <location>
        <begin position="30"/>
        <end position="249"/>
    </location>
</feature>
<evidence type="ECO:0000259" key="1">
    <source>
        <dbReference type="Pfam" id="PF00561"/>
    </source>
</evidence>
<protein>
    <submittedName>
        <fullName evidence="2">Pimeloyl-ACP methyl ester carboxylesterase</fullName>
    </submittedName>
</protein>
<evidence type="ECO:0000313" key="3">
    <source>
        <dbReference type="Proteomes" id="UP000231586"/>
    </source>
</evidence>
<proteinExistence type="predicted"/>
<dbReference type="Pfam" id="PF00561">
    <property type="entry name" value="Abhydrolase_1"/>
    <property type="match status" value="1"/>
</dbReference>
<dbReference type="Proteomes" id="UP000231586">
    <property type="component" value="Unassembled WGS sequence"/>
</dbReference>
<organism evidence="2 3">
    <name type="scientific">Luteimicrobium subarcticum</name>
    <dbReference type="NCBI Taxonomy" id="620910"/>
    <lineage>
        <taxon>Bacteria</taxon>
        <taxon>Bacillati</taxon>
        <taxon>Actinomycetota</taxon>
        <taxon>Actinomycetes</taxon>
        <taxon>Micrococcales</taxon>
        <taxon>Luteimicrobium</taxon>
    </lineage>
</organism>
<dbReference type="InterPro" id="IPR050266">
    <property type="entry name" value="AB_hydrolase_sf"/>
</dbReference>
<dbReference type="GO" id="GO:0016020">
    <property type="term" value="C:membrane"/>
    <property type="evidence" value="ECO:0007669"/>
    <property type="project" value="TreeGrafter"/>
</dbReference>
<dbReference type="InterPro" id="IPR029058">
    <property type="entry name" value="AB_hydrolase_fold"/>
</dbReference>
<comment type="caution">
    <text evidence="2">The sequence shown here is derived from an EMBL/GenBank/DDBJ whole genome shotgun (WGS) entry which is preliminary data.</text>
</comment>
<dbReference type="SUPFAM" id="SSF53474">
    <property type="entry name" value="alpha/beta-Hydrolases"/>
    <property type="match status" value="1"/>
</dbReference>
<dbReference type="RefSeq" id="WP_157803715.1">
    <property type="nucleotide sequence ID" value="NZ_PGTZ01000007.1"/>
</dbReference>
<dbReference type="GO" id="GO:0003824">
    <property type="term" value="F:catalytic activity"/>
    <property type="evidence" value="ECO:0007669"/>
    <property type="project" value="UniProtKB-ARBA"/>
</dbReference>
<dbReference type="PRINTS" id="PR00111">
    <property type="entry name" value="ABHYDROLASE"/>
</dbReference>
<gene>
    <name evidence="2" type="ORF">CLV34_1108</name>
</gene>
<dbReference type="Gene3D" id="3.40.50.1820">
    <property type="entry name" value="alpha/beta hydrolase"/>
    <property type="match status" value="1"/>
</dbReference>